<evidence type="ECO:0000256" key="6">
    <source>
        <dbReference type="ARBA" id="ARBA00044456"/>
    </source>
</evidence>
<evidence type="ECO:0000256" key="7">
    <source>
        <dbReference type="RuleBase" id="RU366005"/>
    </source>
</evidence>
<feature type="domain" description="Peptidase M48" evidence="8">
    <location>
        <begin position="213"/>
        <end position="419"/>
    </location>
</feature>
<keyword evidence="2 7" id="KW-0479">Metal-binding</keyword>
<dbReference type="Pfam" id="PF01435">
    <property type="entry name" value="Peptidase_M48"/>
    <property type="match status" value="1"/>
</dbReference>
<feature type="transmembrane region" description="Helical" evidence="7">
    <location>
        <begin position="72"/>
        <end position="90"/>
    </location>
</feature>
<evidence type="ECO:0000313" key="10">
    <source>
        <dbReference type="EMBL" id="KAK9722805.1"/>
    </source>
</evidence>
<keyword evidence="3 7" id="KW-0378">Hydrolase</keyword>
<evidence type="ECO:0000256" key="2">
    <source>
        <dbReference type="ARBA" id="ARBA00022723"/>
    </source>
</evidence>
<keyword evidence="5 7" id="KW-0482">Metalloprotease</keyword>
<dbReference type="GO" id="GO:0008237">
    <property type="term" value="F:metallopeptidase activity"/>
    <property type="evidence" value="ECO:0007669"/>
    <property type="project" value="UniProtKB-KW"/>
</dbReference>
<dbReference type="PANTHER" id="PTHR10120">
    <property type="entry name" value="CAAX PRENYL PROTEASE 1"/>
    <property type="match status" value="1"/>
</dbReference>
<dbReference type="InterPro" id="IPR032456">
    <property type="entry name" value="Peptidase_M48_N"/>
</dbReference>
<dbReference type="Proteomes" id="UP001479436">
    <property type="component" value="Unassembled WGS sequence"/>
</dbReference>
<dbReference type="EMBL" id="JASJQH010006940">
    <property type="protein sequence ID" value="KAK9722805.1"/>
    <property type="molecule type" value="Genomic_DNA"/>
</dbReference>
<keyword evidence="7" id="KW-0812">Transmembrane</keyword>
<feature type="transmembrane region" description="Helical" evidence="7">
    <location>
        <begin position="155"/>
        <end position="175"/>
    </location>
</feature>
<evidence type="ECO:0000259" key="9">
    <source>
        <dbReference type="Pfam" id="PF16491"/>
    </source>
</evidence>
<name>A0ABR2W8Q7_9FUNG</name>
<feature type="transmembrane region" description="Helical" evidence="7">
    <location>
        <begin position="295"/>
        <end position="313"/>
    </location>
</feature>
<protein>
    <recommendedName>
        <fullName evidence="7">CAAX prenyl protease</fullName>
        <ecNumber evidence="7">3.4.24.84</ecNumber>
    </recommendedName>
</protein>
<comment type="catalytic activity">
    <reaction evidence="6 7">
        <text>Hydrolyzes the peptide bond -P2-(S-farnesyl or geranylgeranyl)C-P1'-P2'-P3'-COOH where P1' and P2' are amino acids with aliphatic side chains and P3' is any C-terminal residue.</text>
        <dbReference type="EC" id="3.4.24.84"/>
    </reaction>
</comment>
<feature type="domain" description="CAAX prenyl protease 1 N-terminal" evidence="9">
    <location>
        <begin position="27"/>
        <end position="209"/>
    </location>
</feature>
<evidence type="ECO:0000256" key="3">
    <source>
        <dbReference type="ARBA" id="ARBA00022801"/>
    </source>
</evidence>
<evidence type="ECO:0000313" key="11">
    <source>
        <dbReference type="Proteomes" id="UP001479436"/>
    </source>
</evidence>
<evidence type="ECO:0000256" key="1">
    <source>
        <dbReference type="ARBA" id="ARBA00022670"/>
    </source>
</evidence>
<accession>A0ABR2W8Q7</accession>
<comment type="cofactor">
    <cofactor evidence="7">
        <name>Zn(2+)</name>
        <dbReference type="ChEBI" id="CHEBI:29105"/>
    </cofactor>
    <text evidence="7">Binds 1 zinc ion per subunit.</text>
</comment>
<keyword evidence="11" id="KW-1185">Reference proteome</keyword>
<keyword evidence="7" id="KW-0472">Membrane</keyword>
<dbReference type="Gene3D" id="3.30.2010.10">
    <property type="entry name" value="Metalloproteases ('zincins'), catalytic domain"/>
    <property type="match status" value="1"/>
</dbReference>
<dbReference type="CDD" id="cd07343">
    <property type="entry name" value="M48A_Zmpste24p_like"/>
    <property type="match status" value="1"/>
</dbReference>
<organism evidence="10 11">
    <name type="scientific">Basidiobolus ranarum</name>
    <dbReference type="NCBI Taxonomy" id="34480"/>
    <lineage>
        <taxon>Eukaryota</taxon>
        <taxon>Fungi</taxon>
        <taxon>Fungi incertae sedis</taxon>
        <taxon>Zoopagomycota</taxon>
        <taxon>Entomophthoromycotina</taxon>
        <taxon>Basidiobolomycetes</taxon>
        <taxon>Basidiobolales</taxon>
        <taxon>Basidiobolaceae</taxon>
        <taxon>Basidiobolus</taxon>
    </lineage>
</organism>
<keyword evidence="7" id="KW-0256">Endoplasmic reticulum</keyword>
<dbReference type="InterPro" id="IPR001915">
    <property type="entry name" value="Peptidase_M48"/>
</dbReference>
<feature type="transmembrane region" description="Helical" evidence="7">
    <location>
        <begin position="110"/>
        <end position="134"/>
    </location>
</feature>
<gene>
    <name evidence="10" type="primary">STE24_1</name>
    <name evidence="10" type="ORF">K7432_002426</name>
</gene>
<evidence type="ECO:0000259" key="8">
    <source>
        <dbReference type="Pfam" id="PF01435"/>
    </source>
</evidence>
<evidence type="ECO:0000256" key="4">
    <source>
        <dbReference type="ARBA" id="ARBA00022833"/>
    </source>
</evidence>
<feature type="transmembrane region" description="Helical" evidence="7">
    <location>
        <begin position="333"/>
        <end position="354"/>
    </location>
</feature>
<keyword evidence="4 7" id="KW-0862">Zinc</keyword>
<keyword evidence="1 7" id="KW-0645">Protease</keyword>
<sequence length="421" mass="48706">MESLYKEYVLGLSYASYIFITYLNYRQLRKLQYEEQPKILTKLITSEEFNRINAYGIDKSKFLFLGDALSQLQNTAVIYFNLLAWLWNLAGRWLTLAGYSSGSEIAQSVIFFILISSISSITALPFSLYNTFVIEARHGSRTLTVASFFISGIKGYLFGGAVGVPLIATFLYIIQWSGDRFYFYVWMFAGLFQFLMVSLYPTLIQPLFHEFKPLQDEELKGNIENLARRIGFPLSKIYVVPSEPGGKAHHGYSYFFGFSPNKHIAIFESALQETTKEEVCAILCHELGHWKYNHVTKLFIIHQIHLFGIFYVFSHFINNSNLYRAFGFESKPVLVGFMLFQYIFSPFEGLATFLTNALRRKQEFQADEFSKRHGYGEPLRTGLVRLNKQDSSNLILDSWYSTYHYSHPPLVDRLRTLVKTD</sequence>
<feature type="transmembrane region" description="Helical" evidence="7">
    <location>
        <begin position="181"/>
        <end position="203"/>
    </location>
</feature>
<dbReference type="Pfam" id="PF16491">
    <property type="entry name" value="Peptidase_M48_N"/>
    <property type="match status" value="1"/>
</dbReference>
<reference evidence="10 11" key="1">
    <citation type="submission" date="2023-04" db="EMBL/GenBank/DDBJ databases">
        <title>Genome of Basidiobolus ranarum AG-B5.</title>
        <authorList>
            <person name="Stajich J.E."/>
            <person name="Carter-House D."/>
            <person name="Gryganskyi A."/>
        </authorList>
    </citation>
    <scope>NUCLEOTIDE SEQUENCE [LARGE SCALE GENOMIC DNA]</scope>
    <source>
        <strain evidence="10 11">AG-B5</strain>
    </source>
</reference>
<dbReference type="EC" id="3.4.24.84" evidence="7"/>
<keyword evidence="7" id="KW-1133">Transmembrane helix</keyword>
<evidence type="ECO:0000256" key="5">
    <source>
        <dbReference type="ARBA" id="ARBA00023049"/>
    </source>
</evidence>
<comment type="subcellular location">
    <subcellularLocation>
        <location evidence="7">Endoplasmic reticulum membrane</location>
        <topology evidence="7">Multi-pass membrane protein</topology>
    </subcellularLocation>
</comment>
<comment type="caution">
    <text evidence="10">The sequence shown here is derived from an EMBL/GenBank/DDBJ whole genome shotgun (WGS) entry which is preliminary data.</text>
</comment>
<dbReference type="InterPro" id="IPR027057">
    <property type="entry name" value="CAXX_Prtase_1"/>
</dbReference>
<comment type="function">
    <text evidence="7">Proteolytically removes the C-terminal three residues of farnesylated proteins.</text>
</comment>
<feature type="transmembrane region" description="Helical" evidence="7">
    <location>
        <begin position="6"/>
        <end position="25"/>
    </location>
</feature>
<comment type="similarity">
    <text evidence="7">Belongs to the peptidase M48A family.</text>
</comment>
<proteinExistence type="inferred from homology"/>